<protein>
    <recommendedName>
        <fullName evidence="7">Acetate kinase</fullName>
        <ecNumber evidence="7">2.7.2.1</ecNumber>
    </recommendedName>
    <alternativeName>
        <fullName evidence="7">Acetokinase</fullName>
    </alternativeName>
</protein>
<evidence type="ECO:0000256" key="1">
    <source>
        <dbReference type="ARBA" id="ARBA00008748"/>
    </source>
</evidence>
<keyword evidence="6 7" id="KW-0067">ATP-binding</keyword>
<evidence type="ECO:0000256" key="4">
    <source>
        <dbReference type="ARBA" id="ARBA00022741"/>
    </source>
</evidence>
<comment type="caution">
    <text evidence="9">The sequence shown here is derived from an EMBL/GenBank/DDBJ whole genome shotgun (WGS) entry which is preliminary data.</text>
</comment>
<feature type="binding site" evidence="7">
    <location>
        <position position="385"/>
    </location>
    <ligand>
        <name>Mg(2+)</name>
        <dbReference type="ChEBI" id="CHEBI:18420"/>
    </ligand>
</feature>
<keyword evidence="3 7" id="KW-0808">Transferase</keyword>
<dbReference type="EMBL" id="BQNJ01000002">
    <property type="protein sequence ID" value="GKH03752.1"/>
    <property type="molecule type" value="Genomic_DNA"/>
</dbReference>
<feature type="binding site" evidence="7">
    <location>
        <position position="91"/>
    </location>
    <ligand>
        <name>substrate</name>
    </ligand>
</feature>
<comment type="function">
    <text evidence="7">Catalyzes the formation of acetyl phosphate from acetate and ATP. Can also catalyze the reverse reaction.</text>
</comment>
<dbReference type="PROSITE" id="PS01076">
    <property type="entry name" value="ACETATE_KINASE_2"/>
    <property type="match status" value="1"/>
</dbReference>
<keyword evidence="7" id="KW-0460">Magnesium</keyword>
<evidence type="ECO:0000256" key="6">
    <source>
        <dbReference type="ARBA" id="ARBA00022840"/>
    </source>
</evidence>
<comment type="cofactor">
    <cofactor evidence="7">
        <name>Mg(2+)</name>
        <dbReference type="ChEBI" id="CHEBI:18420"/>
    </cofactor>
    <cofactor evidence="7">
        <name>Mn(2+)</name>
        <dbReference type="ChEBI" id="CHEBI:29035"/>
    </cofactor>
    <text evidence="7">Mg(2+). Can also accept Mn(2+).</text>
</comment>
<organism evidence="9 10">
    <name type="scientific">Hungatella hathewayi</name>
    <dbReference type="NCBI Taxonomy" id="154046"/>
    <lineage>
        <taxon>Bacteria</taxon>
        <taxon>Bacillati</taxon>
        <taxon>Bacillota</taxon>
        <taxon>Clostridia</taxon>
        <taxon>Lachnospirales</taxon>
        <taxon>Lachnospiraceae</taxon>
        <taxon>Hungatella</taxon>
    </lineage>
</organism>
<accession>A0AA37JPA7</accession>
<comment type="subcellular location">
    <subcellularLocation>
        <location evidence="7">Cytoplasm</location>
    </subcellularLocation>
</comment>
<feature type="binding site" evidence="7">
    <location>
        <begin position="332"/>
        <end position="336"/>
    </location>
    <ligand>
        <name>ATP</name>
        <dbReference type="ChEBI" id="CHEBI:30616"/>
    </ligand>
</feature>
<comment type="pathway">
    <text evidence="7">Metabolic intermediate biosynthesis; acetyl-CoA biosynthesis; acetyl-CoA from acetate: step 1/2.</text>
</comment>
<evidence type="ECO:0000256" key="8">
    <source>
        <dbReference type="RuleBase" id="RU003835"/>
    </source>
</evidence>
<comment type="similarity">
    <text evidence="1 7 8">Belongs to the acetokinase family.</text>
</comment>
<dbReference type="SUPFAM" id="SSF53067">
    <property type="entry name" value="Actin-like ATPase domain"/>
    <property type="match status" value="2"/>
</dbReference>
<dbReference type="PANTHER" id="PTHR21060">
    <property type="entry name" value="ACETATE KINASE"/>
    <property type="match status" value="1"/>
</dbReference>
<dbReference type="CDD" id="cd24010">
    <property type="entry name" value="ASKHA_NBD_AcK_PK"/>
    <property type="match status" value="1"/>
</dbReference>
<dbReference type="GO" id="GO:0008776">
    <property type="term" value="F:acetate kinase activity"/>
    <property type="evidence" value="ECO:0007669"/>
    <property type="project" value="UniProtKB-UniRule"/>
</dbReference>
<dbReference type="InterPro" id="IPR004372">
    <property type="entry name" value="Ac/propionate_kinase"/>
</dbReference>
<keyword evidence="4 7" id="KW-0547">Nucleotide-binding</keyword>
<sequence length="398" mass="43033">MKILVINCGSSSLKYQLIDMENEEVLAKGLCERIGIEGSNLSHKAAGKEELEVKKEMPNHTVAIKMVMDALVDPEYGVIKDTSEISAVGHRVLHAGTVYSDSIVVNEDVKKVIRDCFDLGPLHNPANLMGIEACEEAMPGTPNVAVFDTAFGMKMPEKASLYAIPYEYYEKYSIRRYGFHGTSHSYVSKEAIKYCELDPEKAKVIVCHLGNGASVSASIGGKCVDTSMGLTPLEGLIMGTRSGDIDPAVVQFICNKEGKDVNEVLNILNKKSGILGMSGGVSSDFRDVQKAQGEGNHKADVAIQAFIYRVAKYIGAYVAAMNGVDAIVFTAGVGENDKPIRGAVCEYLGYLGIEIDPEINKARGKRVTISTPESKVKVCVIPTNEELSIARETLALVK</sequence>
<evidence type="ECO:0000256" key="3">
    <source>
        <dbReference type="ARBA" id="ARBA00022679"/>
    </source>
</evidence>
<dbReference type="Proteomes" id="UP001055091">
    <property type="component" value="Unassembled WGS sequence"/>
</dbReference>
<dbReference type="Gene3D" id="3.30.420.40">
    <property type="match status" value="2"/>
</dbReference>
<dbReference type="InterPro" id="IPR043129">
    <property type="entry name" value="ATPase_NBD"/>
</dbReference>
<dbReference type="RefSeq" id="WP_118042792.1">
    <property type="nucleotide sequence ID" value="NZ_BQNJ01000002.1"/>
</dbReference>
<reference evidence="9" key="1">
    <citation type="submission" date="2022-01" db="EMBL/GenBank/DDBJ databases">
        <title>Novel bile acid biosynthetic pathways are enriched in the microbiome of centenarians.</title>
        <authorList>
            <person name="Sato Y."/>
            <person name="Atarashi K."/>
            <person name="Plichta R.D."/>
            <person name="Arai Y."/>
            <person name="Sasajima S."/>
            <person name="Kearney M.S."/>
            <person name="Suda W."/>
            <person name="Takeshita K."/>
            <person name="Sasaki T."/>
            <person name="Okamoto S."/>
            <person name="Skelly N.A."/>
            <person name="Okamura Y."/>
            <person name="Vlamakis H."/>
            <person name="Li Y."/>
            <person name="Tanoue T."/>
            <person name="Takei H."/>
            <person name="Nittono H."/>
            <person name="Narushima S."/>
            <person name="Irie J."/>
            <person name="Itoh H."/>
            <person name="Moriya K."/>
            <person name="Sugiura Y."/>
            <person name="Suematsu M."/>
            <person name="Moritoki N."/>
            <person name="Shibata S."/>
            <person name="Littman R.D."/>
            <person name="Fischbach A.M."/>
            <person name="Uwamino Y."/>
            <person name="Inoue T."/>
            <person name="Honda A."/>
            <person name="Hattori M."/>
            <person name="Murai T."/>
            <person name="Xavier J.R."/>
            <person name="Hirose N."/>
            <person name="Honda K."/>
        </authorList>
    </citation>
    <scope>NUCLEOTIDE SEQUENCE</scope>
    <source>
        <strain evidence="9">CE91-St55</strain>
    </source>
</reference>
<keyword evidence="5 7" id="KW-0418">Kinase</keyword>
<comment type="catalytic activity">
    <reaction evidence="7">
        <text>acetate + ATP = acetyl phosphate + ADP</text>
        <dbReference type="Rhea" id="RHEA:11352"/>
        <dbReference type="ChEBI" id="CHEBI:22191"/>
        <dbReference type="ChEBI" id="CHEBI:30089"/>
        <dbReference type="ChEBI" id="CHEBI:30616"/>
        <dbReference type="ChEBI" id="CHEBI:456216"/>
        <dbReference type="EC" id="2.7.2.1"/>
    </reaction>
</comment>
<evidence type="ECO:0000256" key="5">
    <source>
        <dbReference type="ARBA" id="ARBA00022777"/>
    </source>
</evidence>
<dbReference type="InterPro" id="IPR023865">
    <property type="entry name" value="Aliphatic_acid_kinase_CS"/>
</dbReference>
<name>A0AA37JPA7_9FIRM</name>
<feature type="binding site" evidence="7">
    <location>
        <position position="7"/>
    </location>
    <ligand>
        <name>Mg(2+)</name>
        <dbReference type="ChEBI" id="CHEBI:18420"/>
    </ligand>
</feature>
<dbReference type="PANTHER" id="PTHR21060:SF15">
    <property type="entry name" value="ACETATE KINASE-RELATED"/>
    <property type="match status" value="1"/>
</dbReference>
<keyword evidence="2 7" id="KW-0963">Cytoplasm</keyword>
<dbReference type="PROSITE" id="PS01075">
    <property type="entry name" value="ACETATE_KINASE_1"/>
    <property type="match status" value="1"/>
</dbReference>
<evidence type="ECO:0000256" key="2">
    <source>
        <dbReference type="ARBA" id="ARBA00022490"/>
    </source>
</evidence>
<feature type="binding site" evidence="7">
    <location>
        <position position="14"/>
    </location>
    <ligand>
        <name>ATP</name>
        <dbReference type="ChEBI" id="CHEBI:30616"/>
    </ligand>
</feature>
<dbReference type="PRINTS" id="PR00471">
    <property type="entry name" value="ACETATEKNASE"/>
</dbReference>
<feature type="binding site" evidence="7">
    <location>
        <begin position="284"/>
        <end position="286"/>
    </location>
    <ligand>
        <name>ATP</name>
        <dbReference type="ChEBI" id="CHEBI:30616"/>
    </ligand>
</feature>
<feature type="site" description="Transition state stabilizer" evidence="7">
    <location>
        <position position="241"/>
    </location>
</feature>
<evidence type="ECO:0000313" key="10">
    <source>
        <dbReference type="Proteomes" id="UP001055091"/>
    </source>
</evidence>
<keyword evidence="7" id="KW-0479">Metal-binding</keyword>
<dbReference type="NCBIfam" id="TIGR00016">
    <property type="entry name" value="ackA"/>
    <property type="match status" value="1"/>
</dbReference>
<dbReference type="GO" id="GO:0005737">
    <property type="term" value="C:cytoplasm"/>
    <property type="evidence" value="ECO:0007669"/>
    <property type="project" value="UniProtKB-SubCell"/>
</dbReference>
<dbReference type="GeneID" id="93149566"/>
<feature type="active site" description="Proton donor/acceptor" evidence="7">
    <location>
        <position position="148"/>
    </location>
</feature>
<feature type="site" description="Transition state stabilizer" evidence="7">
    <location>
        <position position="180"/>
    </location>
</feature>
<dbReference type="EC" id="2.7.2.1" evidence="7"/>
<proteinExistence type="inferred from homology"/>
<evidence type="ECO:0000256" key="7">
    <source>
        <dbReference type="HAMAP-Rule" id="MF_00020"/>
    </source>
</evidence>
<dbReference type="PIRSF" id="PIRSF000722">
    <property type="entry name" value="Acetate_prop_kin"/>
    <property type="match status" value="1"/>
</dbReference>
<gene>
    <name evidence="9" type="primary">ackA_2</name>
    <name evidence="7" type="synonym">ackA</name>
    <name evidence="9" type="ORF">CE91St55_57330</name>
</gene>
<feature type="binding site" evidence="7">
    <location>
        <begin position="208"/>
        <end position="212"/>
    </location>
    <ligand>
        <name>ATP</name>
        <dbReference type="ChEBI" id="CHEBI:30616"/>
    </ligand>
</feature>
<dbReference type="GO" id="GO:0000287">
    <property type="term" value="F:magnesium ion binding"/>
    <property type="evidence" value="ECO:0007669"/>
    <property type="project" value="UniProtKB-UniRule"/>
</dbReference>
<dbReference type="InterPro" id="IPR000890">
    <property type="entry name" value="Aliphatic_acid_kin_short-chain"/>
</dbReference>
<dbReference type="GO" id="GO:0006085">
    <property type="term" value="P:acetyl-CoA biosynthetic process"/>
    <property type="evidence" value="ECO:0007669"/>
    <property type="project" value="UniProtKB-UniRule"/>
</dbReference>
<comment type="subunit">
    <text evidence="7">Homodimer.</text>
</comment>
<dbReference type="GO" id="GO:0006083">
    <property type="term" value="P:acetate metabolic process"/>
    <property type="evidence" value="ECO:0007669"/>
    <property type="project" value="TreeGrafter"/>
</dbReference>
<dbReference type="Pfam" id="PF00871">
    <property type="entry name" value="Acetate_kinase"/>
    <property type="match status" value="1"/>
</dbReference>
<dbReference type="HAMAP" id="MF_00020">
    <property type="entry name" value="Acetate_kinase"/>
    <property type="match status" value="1"/>
</dbReference>
<dbReference type="AlphaFoldDB" id="A0AA37JPA7"/>
<dbReference type="GO" id="GO:0005524">
    <property type="term" value="F:ATP binding"/>
    <property type="evidence" value="ECO:0007669"/>
    <property type="project" value="UniProtKB-KW"/>
</dbReference>
<evidence type="ECO:0000313" key="9">
    <source>
        <dbReference type="EMBL" id="GKH03752.1"/>
    </source>
</evidence>